<feature type="chain" id="PRO_5021717103" evidence="1">
    <location>
        <begin position="24"/>
        <end position="320"/>
    </location>
</feature>
<dbReference type="AlphaFoldDB" id="A0A543NL19"/>
<dbReference type="InterPro" id="IPR015915">
    <property type="entry name" value="Kelch-typ_b-propeller"/>
</dbReference>
<reference evidence="2 3" key="1">
    <citation type="submission" date="2019-06" db="EMBL/GenBank/DDBJ databases">
        <title>Sequencing the genomes of 1000 actinobacteria strains.</title>
        <authorList>
            <person name="Klenk H.-P."/>
        </authorList>
    </citation>
    <scope>NUCLEOTIDE SEQUENCE [LARGE SCALE GENOMIC DNA]</scope>
    <source>
        <strain evidence="2 3">DSM 45015</strain>
    </source>
</reference>
<gene>
    <name evidence="2" type="ORF">FHX37_2463</name>
</gene>
<keyword evidence="1" id="KW-0732">Signal</keyword>
<dbReference type="EMBL" id="VFQC01000001">
    <property type="protein sequence ID" value="TQN32502.1"/>
    <property type="molecule type" value="Genomic_DNA"/>
</dbReference>
<keyword evidence="3" id="KW-1185">Reference proteome</keyword>
<dbReference type="Proteomes" id="UP000317422">
    <property type="component" value="Unassembled WGS sequence"/>
</dbReference>
<dbReference type="Gene3D" id="2.120.10.80">
    <property type="entry name" value="Kelch-type beta propeller"/>
    <property type="match status" value="1"/>
</dbReference>
<name>A0A543NL19_9ACTN</name>
<evidence type="ECO:0000313" key="3">
    <source>
        <dbReference type="Proteomes" id="UP000317422"/>
    </source>
</evidence>
<sequence>MPRAVLSLLLAVAALYATSCAHMPEPIDTTAAVIDGSPLHGRYNHSVVWTGSEMIVWGGQADTTVKDGAAYDPGTDTWRTIAEAPVSAGSADTFMSGKRMVSVSEELVLVYDPRSDEWARVEPGFDVVDGAPFSSGRAALVGTDGDGVRVALVDARDGTAERLSARGIDPSSRTNLALATRGTDDLWLLAASTDTGNAAENATTDLYRWDEGEWLRERTDTSGYLVPASGTGVHDSGPAFARWEAGRLLSLNNASLGIHAADGRSAAPLHVGSEGGPCLSSRYTVLAGDELLTWSGPTCTADTTVTHPPTGLRVPTTGAE</sequence>
<dbReference type="InterPro" id="IPR011043">
    <property type="entry name" value="Gal_Oxase/kelch_b-propeller"/>
</dbReference>
<accession>A0A543NL19</accession>
<proteinExistence type="predicted"/>
<evidence type="ECO:0000256" key="1">
    <source>
        <dbReference type="SAM" id="SignalP"/>
    </source>
</evidence>
<evidence type="ECO:0000313" key="2">
    <source>
        <dbReference type="EMBL" id="TQN32502.1"/>
    </source>
</evidence>
<organism evidence="2 3">
    <name type="scientific">Haloactinospora alba</name>
    <dbReference type="NCBI Taxonomy" id="405555"/>
    <lineage>
        <taxon>Bacteria</taxon>
        <taxon>Bacillati</taxon>
        <taxon>Actinomycetota</taxon>
        <taxon>Actinomycetes</taxon>
        <taxon>Streptosporangiales</taxon>
        <taxon>Nocardiopsidaceae</taxon>
        <taxon>Haloactinospora</taxon>
    </lineage>
</organism>
<dbReference type="OrthoDB" id="3420153at2"/>
<dbReference type="SUPFAM" id="SSF50965">
    <property type="entry name" value="Galactose oxidase, central domain"/>
    <property type="match status" value="1"/>
</dbReference>
<feature type="signal peptide" evidence="1">
    <location>
        <begin position="1"/>
        <end position="23"/>
    </location>
</feature>
<comment type="caution">
    <text evidence="2">The sequence shown here is derived from an EMBL/GenBank/DDBJ whole genome shotgun (WGS) entry which is preliminary data.</text>
</comment>
<protein>
    <submittedName>
        <fullName evidence="2">Galactose oxidase-like protein</fullName>
    </submittedName>
</protein>